<protein>
    <recommendedName>
        <fullName evidence="3">DUF6799 domain-containing protein</fullName>
    </recommendedName>
</protein>
<feature type="signal peptide" evidence="2">
    <location>
        <begin position="1"/>
        <end position="20"/>
    </location>
</feature>
<dbReference type="Proteomes" id="UP000707206">
    <property type="component" value="Unassembled WGS sequence"/>
</dbReference>
<evidence type="ECO:0000256" key="1">
    <source>
        <dbReference type="SAM" id="MobiDB-lite"/>
    </source>
</evidence>
<sequence length="226" mass="26454">MKRKLIMAVFVVLGTTMLTAQERDRDQIRDQDRTKLVMVNGAMLEVREQAQKRLKDKQQLEDGTVLSPDGKYVTKDGQQMQLQEGECLDSDGIKYRNEYQYRRKIQEGTQGLTEAEIRERNRNRVHYTLVDGEMYVVRTQAQEQLQKQLDLGKGVIVDTDGNYEIRNMKQLRLQEGECINLDGEMFRNTLQHRKMMVQKNKMKGKKGMKKKPLKKPSVQKKKKSTQ</sequence>
<evidence type="ECO:0000313" key="5">
    <source>
        <dbReference type="Proteomes" id="UP000707206"/>
    </source>
</evidence>
<gene>
    <name evidence="4" type="ORF">FK220_009840</name>
</gene>
<feature type="chain" id="PRO_5037385617" description="DUF6799 domain-containing protein" evidence="2">
    <location>
        <begin position="21"/>
        <end position="226"/>
    </location>
</feature>
<dbReference type="AlphaFoldDB" id="A0A967E5P6"/>
<organism evidence="4 5">
    <name type="scientific">Pelagihabitans pacificus</name>
    <dbReference type="NCBI Taxonomy" id="2696054"/>
    <lineage>
        <taxon>Bacteria</taxon>
        <taxon>Pseudomonadati</taxon>
        <taxon>Bacteroidota</taxon>
        <taxon>Flavobacteriia</taxon>
        <taxon>Flavobacteriales</taxon>
        <taxon>Flavobacteriaceae</taxon>
        <taxon>Pelagihabitans</taxon>
    </lineage>
</organism>
<dbReference type="Pfam" id="PF20606">
    <property type="entry name" value="DUF6799"/>
    <property type="match status" value="2"/>
</dbReference>
<reference evidence="4" key="2">
    <citation type="submission" date="2020-03" db="EMBL/GenBank/DDBJ databases">
        <title>Flavobacteriaceae bacterium strain TP-CH-4, a member of the family Flavobacteriaceae isolated from a deep-sea seamount.</title>
        <authorList>
            <person name="Zhang D.-C."/>
        </authorList>
    </citation>
    <scope>NUCLEOTIDE SEQUENCE</scope>
    <source>
        <strain evidence="4">TP-CH-4</strain>
    </source>
</reference>
<feature type="domain" description="DUF6799" evidence="3">
    <location>
        <begin position="36"/>
        <end position="92"/>
    </location>
</feature>
<accession>A0A967E5P6</accession>
<dbReference type="EMBL" id="VIKU02000002">
    <property type="protein sequence ID" value="NHF59642.1"/>
    <property type="molecule type" value="Genomic_DNA"/>
</dbReference>
<comment type="caution">
    <text evidence="4">The sequence shown here is derived from an EMBL/GenBank/DDBJ whole genome shotgun (WGS) entry which is preliminary data.</text>
</comment>
<evidence type="ECO:0000259" key="3">
    <source>
        <dbReference type="Pfam" id="PF20606"/>
    </source>
</evidence>
<dbReference type="InterPro" id="IPR046478">
    <property type="entry name" value="DUF6799"/>
</dbReference>
<reference evidence="4" key="1">
    <citation type="submission" date="2019-07" db="EMBL/GenBank/DDBJ databases">
        <authorList>
            <person name="De-Chao Zhang Q."/>
        </authorList>
    </citation>
    <scope>NUCLEOTIDE SEQUENCE</scope>
    <source>
        <strain evidence="4">TP-CH-4</strain>
    </source>
</reference>
<keyword evidence="2" id="KW-0732">Signal</keyword>
<keyword evidence="5" id="KW-1185">Reference proteome</keyword>
<evidence type="ECO:0000313" key="4">
    <source>
        <dbReference type="EMBL" id="NHF59642.1"/>
    </source>
</evidence>
<name>A0A967E5P6_9FLAO</name>
<feature type="region of interest" description="Disordered" evidence="1">
    <location>
        <begin position="198"/>
        <end position="226"/>
    </location>
</feature>
<dbReference type="RefSeq" id="WP_152574133.1">
    <property type="nucleotide sequence ID" value="NZ_VIKU02000002.1"/>
</dbReference>
<proteinExistence type="predicted"/>
<evidence type="ECO:0000256" key="2">
    <source>
        <dbReference type="SAM" id="SignalP"/>
    </source>
</evidence>
<feature type="domain" description="DUF6799" evidence="3">
    <location>
        <begin position="126"/>
        <end position="185"/>
    </location>
</feature>